<accession>A0AAU9UCM2</accession>
<keyword evidence="3" id="KW-1185">Reference proteome</keyword>
<dbReference type="Pfam" id="PF00078">
    <property type="entry name" value="RVT_1"/>
    <property type="match status" value="1"/>
</dbReference>
<dbReference type="InterPro" id="IPR000477">
    <property type="entry name" value="RT_dom"/>
</dbReference>
<gene>
    <name evidence="2" type="ORF">EEDITHA_LOCUS11102</name>
</gene>
<proteinExistence type="predicted"/>
<dbReference type="SUPFAM" id="SSF56672">
    <property type="entry name" value="DNA/RNA polymerases"/>
    <property type="match status" value="1"/>
</dbReference>
<feature type="domain" description="Reverse transcriptase" evidence="1">
    <location>
        <begin position="1"/>
        <end position="153"/>
    </location>
</feature>
<organism evidence="2 3">
    <name type="scientific">Euphydryas editha</name>
    <name type="common">Edith's checkerspot</name>
    <dbReference type="NCBI Taxonomy" id="104508"/>
    <lineage>
        <taxon>Eukaryota</taxon>
        <taxon>Metazoa</taxon>
        <taxon>Ecdysozoa</taxon>
        <taxon>Arthropoda</taxon>
        <taxon>Hexapoda</taxon>
        <taxon>Insecta</taxon>
        <taxon>Pterygota</taxon>
        <taxon>Neoptera</taxon>
        <taxon>Endopterygota</taxon>
        <taxon>Lepidoptera</taxon>
        <taxon>Glossata</taxon>
        <taxon>Ditrysia</taxon>
        <taxon>Papilionoidea</taxon>
        <taxon>Nymphalidae</taxon>
        <taxon>Nymphalinae</taxon>
        <taxon>Euphydryas</taxon>
    </lineage>
</organism>
<protein>
    <recommendedName>
        <fullName evidence="1">Reverse transcriptase domain-containing protein</fullName>
    </recommendedName>
</protein>
<dbReference type="InterPro" id="IPR043502">
    <property type="entry name" value="DNA/RNA_pol_sf"/>
</dbReference>
<dbReference type="Proteomes" id="UP001153954">
    <property type="component" value="Unassembled WGS sequence"/>
</dbReference>
<evidence type="ECO:0000313" key="2">
    <source>
        <dbReference type="EMBL" id="CAH2095676.1"/>
    </source>
</evidence>
<reference evidence="2" key="1">
    <citation type="submission" date="2022-03" db="EMBL/GenBank/DDBJ databases">
        <authorList>
            <person name="Tunstrom K."/>
        </authorList>
    </citation>
    <scope>NUCLEOTIDE SEQUENCE</scope>
</reference>
<name>A0AAU9UCM2_EUPED</name>
<dbReference type="PROSITE" id="PS50878">
    <property type="entry name" value="RT_POL"/>
    <property type="match status" value="1"/>
</dbReference>
<evidence type="ECO:0000259" key="1">
    <source>
        <dbReference type="PROSITE" id="PS50878"/>
    </source>
</evidence>
<dbReference type="GO" id="GO:0071897">
    <property type="term" value="P:DNA biosynthetic process"/>
    <property type="evidence" value="ECO:0007669"/>
    <property type="project" value="UniProtKB-ARBA"/>
</dbReference>
<evidence type="ECO:0000313" key="3">
    <source>
        <dbReference type="Proteomes" id="UP001153954"/>
    </source>
</evidence>
<sequence>MKESYLSNRKQRVKIGDLTSADVQVTYGVPQGSVIGPTLFLIYINPLCSLKLDHCRIFTFADDTAMIFYGKTWQDVRTKAEEGLRIATRWLQANILTLNESKTKFLTFGTSKATLPEDNFTIKIHGCRDIIAQSCQCTEIERLHTIKYLGVLVDETLTWKPHIELIAERVRKLIYIFRYLRQVADSNLIKTVYFALAQSILSFCLLAWGGANKTNMIVIERAQRALLKVMTFKPYKFSTWELYTECEVLSVRKLFILQTILAQHKKVSYTASKKYSSRRIKNVCPALRVRTTFIKKFQCFIGPHLYNKMNKILSINSLNQYDCKHKIINWLKSLSYDEVENLFKIVR</sequence>
<dbReference type="PANTHER" id="PTHR33332">
    <property type="entry name" value="REVERSE TRANSCRIPTASE DOMAIN-CONTAINING PROTEIN"/>
    <property type="match status" value="1"/>
</dbReference>
<dbReference type="EMBL" id="CAKOGL010000015">
    <property type="protein sequence ID" value="CAH2095676.1"/>
    <property type="molecule type" value="Genomic_DNA"/>
</dbReference>
<dbReference type="AlphaFoldDB" id="A0AAU9UCM2"/>
<comment type="caution">
    <text evidence="2">The sequence shown here is derived from an EMBL/GenBank/DDBJ whole genome shotgun (WGS) entry which is preliminary data.</text>
</comment>